<evidence type="ECO:0000313" key="9">
    <source>
        <dbReference type="EMBL" id="MCK7611084.1"/>
    </source>
</evidence>
<sequence length="127" mass="13287">MRNILTCLVTLAGLLAVQPALADGDAVAGKKAFKKCAACHAVGDGAKNKVGPALNGIVGAPAAQVEGFKYSANMVELAEGGLVWDEETLAAYLHKPKDVVPKTKMSFAGLRKDEDVANVIAYLKTFE</sequence>
<dbReference type="PRINTS" id="PR00604">
    <property type="entry name" value="CYTCHRMECIAB"/>
</dbReference>
<proteinExistence type="predicted"/>
<evidence type="ECO:0000256" key="4">
    <source>
        <dbReference type="ARBA" id="ARBA00022982"/>
    </source>
</evidence>
<dbReference type="RefSeq" id="WP_248150421.1">
    <property type="nucleotide sequence ID" value="NZ_JALNMJ010000001.1"/>
</dbReference>
<evidence type="ECO:0000313" key="10">
    <source>
        <dbReference type="Proteomes" id="UP001431221"/>
    </source>
</evidence>
<evidence type="ECO:0000256" key="5">
    <source>
        <dbReference type="ARBA" id="ARBA00023004"/>
    </source>
</evidence>
<keyword evidence="1" id="KW-0813">Transport</keyword>
<evidence type="ECO:0000256" key="3">
    <source>
        <dbReference type="ARBA" id="ARBA00022723"/>
    </source>
</evidence>
<dbReference type="InterPro" id="IPR036909">
    <property type="entry name" value="Cyt_c-like_dom_sf"/>
</dbReference>
<feature type="domain" description="Cytochrome c" evidence="8">
    <location>
        <begin position="24"/>
        <end position="127"/>
    </location>
</feature>
<evidence type="ECO:0000259" key="8">
    <source>
        <dbReference type="PROSITE" id="PS51007"/>
    </source>
</evidence>
<dbReference type="SUPFAM" id="SSF46626">
    <property type="entry name" value="Cytochrome c"/>
    <property type="match status" value="1"/>
</dbReference>
<organism evidence="9 10">
    <name type="scientific">Roseibium sediminicola</name>
    <dbReference type="NCBI Taxonomy" id="2933272"/>
    <lineage>
        <taxon>Bacteria</taxon>
        <taxon>Pseudomonadati</taxon>
        <taxon>Pseudomonadota</taxon>
        <taxon>Alphaproteobacteria</taxon>
        <taxon>Hyphomicrobiales</taxon>
        <taxon>Stappiaceae</taxon>
        <taxon>Roseibium</taxon>
    </lineage>
</organism>
<keyword evidence="2 6" id="KW-0349">Heme</keyword>
<evidence type="ECO:0000256" key="2">
    <source>
        <dbReference type="ARBA" id="ARBA00022617"/>
    </source>
</evidence>
<dbReference type="InterPro" id="IPR002327">
    <property type="entry name" value="Cyt_c_1A/1B"/>
</dbReference>
<dbReference type="InterPro" id="IPR009056">
    <property type="entry name" value="Cyt_c-like_dom"/>
</dbReference>
<evidence type="ECO:0000256" key="6">
    <source>
        <dbReference type="PROSITE-ProRule" id="PRU00433"/>
    </source>
</evidence>
<keyword evidence="10" id="KW-1185">Reference proteome</keyword>
<gene>
    <name evidence="9" type="ORF">M0H32_02825</name>
</gene>
<name>A0ABT0GNU4_9HYPH</name>
<keyword evidence="4" id="KW-0249">Electron transport</keyword>
<comment type="caution">
    <text evidence="9">The sequence shown here is derived from an EMBL/GenBank/DDBJ whole genome shotgun (WGS) entry which is preliminary data.</text>
</comment>
<feature type="chain" id="PRO_5046741250" evidence="7">
    <location>
        <begin position="23"/>
        <end position="127"/>
    </location>
</feature>
<keyword evidence="7" id="KW-0732">Signal</keyword>
<dbReference type="Gene3D" id="1.10.760.10">
    <property type="entry name" value="Cytochrome c-like domain"/>
    <property type="match status" value="1"/>
</dbReference>
<keyword evidence="5 6" id="KW-0408">Iron</keyword>
<evidence type="ECO:0000256" key="1">
    <source>
        <dbReference type="ARBA" id="ARBA00022448"/>
    </source>
</evidence>
<feature type="signal peptide" evidence="7">
    <location>
        <begin position="1"/>
        <end position="22"/>
    </location>
</feature>
<dbReference type="PROSITE" id="PS51007">
    <property type="entry name" value="CYTC"/>
    <property type="match status" value="1"/>
</dbReference>
<accession>A0ABT0GNU4</accession>
<dbReference type="EMBL" id="JALNMJ010000001">
    <property type="protein sequence ID" value="MCK7611084.1"/>
    <property type="molecule type" value="Genomic_DNA"/>
</dbReference>
<dbReference type="PANTHER" id="PTHR11961">
    <property type="entry name" value="CYTOCHROME C"/>
    <property type="match status" value="1"/>
</dbReference>
<dbReference type="Pfam" id="PF00034">
    <property type="entry name" value="Cytochrom_C"/>
    <property type="match status" value="1"/>
</dbReference>
<reference evidence="9" key="1">
    <citation type="submission" date="2022-04" db="EMBL/GenBank/DDBJ databases">
        <title>Roseibium sp. CAU 1639 isolated from mud.</title>
        <authorList>
            <person name="Kim W."/>
        </authorList>
    </citation>
    <scope>NUCLEOTIDE SEQUENCE</scope>
    <source>
        <strain evidence="9">CAU 1639</strain>
    </source>
</reference>
<protein>
    <submittedName>
        <fullName evidence="9">Cytochrome c family protein</fullName>
    </submittedName>
</protein>
<evidence type="ECO:0000256" key="7">
    <source>
        <dbReference type="SAM" id="SignalP"/>
    </source>
</evidence>
<dbReference type="Proteomes" id="UP001431221">
    <property type="component" value="Unassembled WGS sequence"/>
</dbReference>
<keyword evidence="3 6" id="KW-0479">Metal-binding</keyword>